<dbReference type="EMBL" id="CAJHJT010000012">
    <property type="protein sequence ID" value="CAD6998299.1"/>
    <property type="molecule type" value="Genomic_DNA"/>
</dbReference>
<comment type="caution">
    <text evidence="1">The sequence shown here is derived from an EMBL/GenBank/DDBJ whole genome shotgun (WGS) entry which is preliminary data.</text>
</comment>
<protein>
    <submittedName>
        <fullName evidence="1">(Mediterranean fruit fly) hypothetical protein</fullName>
    </submittedName>
</protein>
<organism evidence="1 2">
    <name type="scientific">Ceratitis capitata</name>
    <name type="common">Mediterranean fruit fly</name>
    <name type="synonym">Tephritis capitata</name>
    <dbReference type="NCBI Taxonomy" id="7213"/>
    <lineage>
        <taxon>Eukaryota</taxon>
        <taxon>Metazoa</taxon>
        <taxon>Ecdysozoa</taxon>
        <taxon>Arthropoda</taxon>
        <taxon>Hexapoda</taxon>
        <taxon>Insecta</taxon>
        <taxon>Pterygota</taxon>
        <taxon>Neoptera</taxon>
        <taxon>Endopterygota</taxon>
        <taxon>Diptera</taxon>
        <taxon>Brachycera</taxon>
        <taxon>Muscomorpha</taxon>
        <taxon>Tephritoidea</taxon>
        <taxon>Tephritidae</taxon>
        <taxon>Ceratitis</taxon>
        <taxon>Ceratitis</taxon>
    </lineage>
</organism>
<keyword evidence="2" id="KW-1185">Reference proteome</keyword>
<dbReference type="Proteomes" id="UP000606786">
    <property type="component" value="Unassembled WGS sequence"/>
</dbReference>
<proteinExistence type="predicted"/>
<sequence length="108" mass="11038">MGRRRFGFRLALGGVAGSSRGCNHSCGHGGHRIVAVLFGNSLTGVFGNVLNGGTVLLSTVKFAVGRVRSESGSSPPKSKSKNVAIVSFFPSEGCADVFCSECASMIGA</sequence>
<dbReference type="AlphaFoldDB" id="A0A811UH48"/>
<accession>A0A811UH48</accession>
<name>A0A811UH48_CERCA</name>
<gene>
    <name evidence="1" type="ORF">CCAP1982_LOCUS6908</name>
</gene>
<evidence type="ECO:0000313" key="2">
    <source>
        <dbReference type="Proteomes" id="UP000606786"/>
    </source>
</evidence>
<reference evidence="1" key="1">
    <citation type="submission" date="2020-11" db="EMBL/GenBank/DDBJ databases">
        <authorList>
            <person name="Whitehead M."/>
        </authorList>
    </citation>
    <scope>NUCLEOTIDE SEQUENCE</scope>
    <source>
        <strain evidence="1">EGII</strain>
    </source>
</reference>
<evidence type="ECO:0000313" key="1">
    <source>
        <dbReference type="EMBL" id="CAD6998299.1"/>
    </source>
</evidence>